<dbReference type="InterPro" id="IPR043135">
    <property type="entry name" value="Fur_C"/>
</dbReference>
<feature type="binding site" evidence="7">
    <location>
        <position position="111"/>
    </location>
    <ligand>
        <name>Zn(2+)</name>
        <dbReference type="ChEBI" id="CHEBI:29105"/>
    </ligand>
</feature>
<dbReference type="AlphaFoldDB" id="A0A3N2R747"/>
<name>A0A3N2R747_9RHOB</name>
<dbReference type="CDD" id="cd07153">
    <property type="entry name" value="Fur_like"/>
    <property type="match status" value="1"/>
</dbReference>
<reference evidence="9 10" key="1">
    <citation type="submission" date="2018-10" db="EMBL/GenBank/DDBJ databases">
        <title>Histidinibacterium lentulum gen. nov., sp. nov., a marine bacterium from the culture broth of Picochlorum sp. 122.</title>
        <authorList>
            <person name="Wang G."/>
        </authorList>
    </citation>
    <scope>NUCLEOTIDE SEQUENCE [LARGE SCALE GENOMIC DNA]</scope>
    <source>
        <strain evidence="9 10">B17</strain>
    </source>
</reference>
<feature type="binding site" evidence="7">
    <location>
        <position position="151"/>
    </location>
    <ligand>
        <name>Zn(2+)</name>
        <dbReference type="ChEBI" id="CHEBI:29105"/>
    </ligand>
</feature>
<evidence type="ECO:0000256" key="2">
    <source>
        <dbReference type="ARBA" id="ARBA00022491"/>
    </source>
</evidence>
<comment type="caution">
    <text evidence="9">The sequence shown here is derived from an EMBL/GenBank/DDBJ whole genome shotgun (WGS) entry which is preliminary data.</text>
</comment>
<keyword evidence="8" id="KW-0408">Iron</keyword>
<dbReference type="RefSeq" id="WP_123640835.1">
    <property type="nucleotide sequence ID" value="NZ_ML119082.1"/>
</dbReference>
<keyword evidence="7" id="KW-0479">Metal-binding</keyword>
<feature type="binding site" evidence="8">
    <location>
        <position position="101"/>
    </location>
    <ligand>
        <name>Fe cation</name>
        <dbReference type="ChEBI" id="CHEBI:24875"/>
    </ligand>
</feature>
<dbReference type="GO" id="GO:1900376">
    <property type="term" value="P:regulation of secondary metabolite biosynthetic process"/>
    <property type="evidence" value="ECO:0007669"/>
    <property type="project" value="TreeGrafter"/>
</dbReference>
<keyword evidence="5" id="KW-0238">DNA-binding</keyword>
<feature type="binding site" evidence="7">
    <location>
        <position position="114"/>
    </location>
    <ligand>
        <name>Zn(2+)</name>
        <dbReference type="ChEBI" id="CHEBI:29105"/>
    </ligand>
</feature>
<evidence type="ECO:0000256" key="3">
    <source>
        <dbReference type="ARBA" id="ARBA00022833"/>
    </source>
</evidence>
<dbReference type="EMBL" id="RDRB01000002">
    <property type="protein sequence ID" value="ROU03300.1"/>
    <property type="molecule type" value="Genomic_DNA"/>
</dbReference>
<dbReference type="PANTHER" id="PTHR33202">
    <property type="entry name" value="ZINC UPTAKE REGULATION PROTEIN"/>
    <property type="match status" value="1"/>
</dbReference>
<protein>
    <submittedName>
        <fullName evidence="9">Transcriptional repressor</fullName>
    </submittedName>
</protein>
<evidence type="ECO:0000256" key="1">
    <source>
        <dbReference type="ARBA" id="ARBA00007957"/>
    </source>
</evidence>
<proteinExistence type="inferred from homology"/>
<comment type="cofactor">
    <cofactor evidence="8">
        <name>Mn(2+)</name>
        <dbReference type="ChEBI" id="CHEBI:29035"/>
    </cofactor>
    <cofactor evidence="8">
        <name>Fe(2+)</name>
        <dbReference type="ChEBI" id="CHEBI:29033"/>
    </cofactor>
    <text evidence="8">Binds 1 Mn(2+) or Fe(2+) ion per subunit.</text>
</comment>
<dbReference type="SUPFAM" id="SSF46785">
    <property type="entry name" value="Winged helix' DNA-binding domain"/>
    <property type="match status" value="1"/>
</dbReference>
<dbReference type="Gene3D" id="1.10.10.10">
    <property type="entry name" value="Winged helix-like DNA-binding domain superfamily/Winged helix DNA-binding domain"/>
    <property type="match status" value="1"/>
</dbReference>
<dbReference type="GO" id="GO:0000976">
    <property type="term" value="F:transcription cis-regulatory region binding"/>
    <property type="evidence" value="ECO:0007669"/>
    <property type="project" value="TreeGrafter"/>
</dbReference>
<dbReference type="GO" id="GO:0003700">
    <property type="term" value="F:DNA-binding transcription factor activity"/>
    <property type="evidence" value="ECO:0007669"/>
    <property type="project" value="InterPro"/>
</dbReference>
<evidence type="ECO:0000313" key="9">
    <source>
        <dbReference type="EMBL" id="ROU03300.1"/>
    </source>
</evidence>
<evidence type="ECO:0000313" key="10">
    <source>
        <dbReference type="Proteomes" id="UP000268016"/>
    </source>
</evidence>
<evidence type="ECO:0000256" key="4">
    <source>
        <dbReference type="ARBA" id="ARBA00023015"/>
    </source>
</evidence>
<keyword evidence="10" id="KW-1185">Reference proteome</keyword>
<dbReference type="Proteomes" id="UP000268016">
    <property type="component" value="Unassembled WGS sequence"/>
</dbReference>
<dbReference type="GO" id="GO:0008270">
    <property type="term" value="F:zinc ion binding"/>
    <property type="evidence" value="ECO:0007669"/>
    <property type="project" value="TreeGrafter"/>
</dbReference>
<dbReference type="Gene3D" id="3.30.1490.190">
    <property type="match status" value="1"/>
</dbReference>
<dbReference type="GO" id="GO:0045892">
    <property type="term" value="P:negative regulation of DNA-templated transcription"/>
    <property type="evidence" value="ECO:0007669"/>
    <property type="project" value="TreeGrafter"/>
</dbReference>
<evidence type="ECO:0000256" key="7">
    <source>
        <dbReference type="PIRSR" id="PIRSR602481-1"/>
    </source>
</evidence>
<dbReference type="PANTHER" id="PTHR33202:SF6">
    <property type="entry name" value="ZINC UPTAKE REGULATION PROTEIN"/>
    <property type="match status" value="1"/>
</dbReference>
<evidence type="ECO:0000256" key="8">
    <source>
        <dbReference type="PIRSR" id="PIRSR602481-2"/>
    </source>
</evidence>
<keyword evidence="4" id="KW-0805">Transcription regulation</keyword>
<dbReference type="Pfam" id="PF01475">
    <property type="entry name" value="FUR"/>
    <property type="match status" value="1"/>
</dbReference>
<dbReference type="InterPro" id="IPR036390">
    <property type="entry name" value="WH_DNA-bd_sf"/>
</dbReference>
<evidence type="ECO:0000256" key="6">
    <source>
        <dbReference type="ARBA" id="ARBA00023163"/>
    </source>
</evidence>
<feature type="binding site" evidence="8">
    <location>
        <position position="103"/>
    </location>
    <ligand>
        <name>Fe cation</name>
        <dbReference type="ChEBI" id="CHEBI:24875"/>
    </ligand>
</feature>
<accession>A0A3N2R747</accession>
<evidence type="ECO:0000256" key="5">
    <source>
        <dbReference type="ARBA" id="ARBA00023125"/>
    </source>
</evidence>
<comment type="cofactor">
    <cofactor evidence="7">
        <name>Zn(2+)</name>
        <dbReference type="ChEBI" id="CHEBI:29105"/>
    </cofactor>
    <text evidence="7">Binds 1 zinc ion per subunit.</text>
</comment>
<dbReference type="OrthoDB" id="9801127at2"/>
<dbReference type="GO" id="GO:0005829">
    <property type="term" value="C:cytosol"/>
    <property type="evidence" value="ECO:0007669"/>
    <property type="project" value="TreeGrafter"/>
</dbReference>
<dbReference type="InterPro" id="IPR002481">
    <property type="entry name" value="FUR"/>
</dbReference>
<organism evidence="9 10">
    <name type="scientific">Histidinibacterium lentulum</name>
    <dbReference type="NCBI Taxonomy" id="2480588"/>
    <lineage>
        <taxon>Bacteria</taxon>
        <taxon>Pseudomonadati</taxon>
        <taxon>Pseudomonadota</taxon>
        <taxon>Alphaproteobacteria</taxon>
        <taxon>Rhodobacterales</taxon>
        <taxon>Paracoccaceae</taxon>
        <taxon>Histidinibacterium</taxon>
    </lineage>
</organism>
<comment type="similarity">
    <text evidence="1">Belongs to the Fur family.</text>
</comment>
<keyword evidence="3 7" id="KW-0862">Zinc</keyword>
<feature type="binding site" evidence="7">
    <location>
        <position position="154"/>
    </location>
    <ligand>
        <name>Zn(2+)</name>
        <dbReference type="ChEBI" id="CHEBI:29105"/>
    </ligand>
</feature>
<dbReference type="InterPro" id="IPR036388">
    <property type="entry name" value="WH-like_DNA-bd_sf"/>
</dbReference>
<sequence>MDAIGFQRHDHQSCISGAVAAADARCAEAGLNLTPVRRRVLEILLERHRALGAYEVLEVLRQEGLGAQPPVAYRALEFLTTNGFAHRIERLSAFVACAHPHEDHVPAFLICRSCDRVAEATADPMKGLLGEAARATGFTVERAVVEAEGLCPSCLAAGGSPGAAPA</sequence>
<keyword evidence="2" id="KW-0678">Repressor</keyword>
<gene>
    <name evidence="9" type="ORF">EAT49_03055</name>
</gene>
<keyword evidence="6" id="KW-0804">Transcription</keyword>